<evidence type="ECO:0000313" key="6">
    <source>
        <dbReference type="Proteomes" id="UP000006804"/>
    </source>
</evidence>
<dbReference type="Pfam" id="PF01168">
    <property type="entry name" value="Ala_racemase_N"/>
    <property type="match status" value="1"/>
</dbReference>
<dbReference type="PATRIC" id="fig|688269.3.peg.999"/>
<feature type="domain" description="Alanine racemase N-terminal" evidence="4">
    <location>
        <begin position="6"/>
        <end position="225"/>
    </location>
</feature>
<dbReference type="AlphaFoldDB" id="F7YYM6"/>
<dbReference type="PANTHER" id="PTHR30511:SF3">
    <property type="entry name" value="LYSINE RACEMASE"/>
    <property type="match status" value="1"/>
</dbReference>
<evidence type="ECO:0000259" key="4">
    <source>
        <dbReference type="Pfam" id="PF01168"/>
    </source>
</evidence>
<dbReference type="GO" id="GO:0030170">
    <property type="term" value="F:pyridoxal phosphate binding"/>
    <property type="evidence" value="ECO:0007669"/>
    <property type="project" value="TreeGrafter"/>
</dbReference>
<dbReference type="GO" id="GO:0008784">
    <property type="term" value="F:alanine racemase activity"/>
    <property type="evidence" value="ECO:0007669"/>
    <property type="project" value="TreeGrafter"/>
</dbReference>
<dbReference type="HOGENOM" id="CLU_067103_0_0_0"/>
<dbReference type="InterPro" id="IPR029066">
    <property type="entry name" value="PLP-binding_barrel"/>
</dbReference>
<keyword evidence="2" id="KW-0663">Pyridoxal phosphate</keyword>
<protein>
    <submittedName>
        <fullName evidence="5">Alanine racemase domain protein</fullName>
    </submittedName>
</protein>
<evidence type="ECO:0000256" key="2">
    <source>
        <dbReference type="ARBA" id="ARBA00022898"/>
    </source>
</evidence>
<dbReference type="KEGG" id="tta:Theth_0975"/>
<dbReference type="PANTHER" id="PTHR30511">
    <property type="entry name" value="ALANINE RACEMASE"/>
    <property type="match status" value="1"/>
</dbReference>
<dbReference type="SUPFAM" id="SSF51419">
    <property type="entry name" value="PLP-binding barrel"/>
    <property type="match status" value="1"/>
</dbReference>
<keyword evidence="3" id="KW-0413">Isomerase</keyword>
<dbReference type="InterPro" id="IPR001608">
    <property type="entry name" value="Ala_racemase_N"/>
</dbReference>
<evidence type="ECO:0000256" key="1">
    <source>
        <dbReference type="ARBA" id="ARBA00001933"/>
    </source>
</evidence>
<reference evidence="5 6" key="1">
    <citation type="submission" date="2010-11" db="EMBL/GenBank/DDBJ databases">
        <title>The complete genome of Thermotoga thermarum DSM 5069.</title>
        <authorList>
            <consortium name="US DOE Joint Genome Institute (JGI-PGF)"/>
            <person name="Lucas S."/>
            <person name="Copeland A."/>
            <person name="Lapidus A."/>
            <person name="Bruce D."/>
            <person name="Goodwin L."/>
            <person name="Pitluck S."/>
            <person name="Kyrpides N."/>
            <person name="Mavromatis K."/>
            <person name="Ivanova N."/>
            <person name="Zeytun A."/>
            <person name="Brettin T."/>
            <person name="Detter J.C."/>
            <person name="Tapia R."/>
            <person name="Han C."/>
            <person name="Land M."/>
            <person name="Hauser L."/>
            <person name="Markowitz V."/>
            <person name="Cheng J.-F."/>
            <person name="Hugenholtz P."/>
            <person name="Woyke T."/>
            <person name="Wu D."/>
            <person name="Spring S."/>
            <person name="Schroeder M."/>
            <person name="Brambilla E."/>
            <person name="Klenk H.-P."/>
            <person name="Eisen J.A."/>
        </authorList>
    </citation>
    <scope>NUCLEOTIDE SEQUENCE [LARGE SCALE GENOMIC DNA]</scope>
    <source>
        <strain evidence="5 6">DSM 5069</strain>
    </source>
</reference>
<dbReference type="eggNOG" id="COG3457">
    <property type="taxonomic scope" value="Bacteria"/>
</dbReference>
<dbReference type="Proteomes" id="UP000006804">
    <property type="component" value="Chromosome"/>
</dbReference>
<accession>F7YYM6</accession>
<sequence>MPFLEIHLPKVRENAEKVLSLCKSFGIEVVGVTKVSLGDPTLAEILRQAGIKIIAESRIQNIERLLKNGIEGPFMMIRVPPKSELEKVVQYCDYILVSEPQTVEWIEELAQQLSKSPKLIYMVDVGDLREGVWYKEAVEEIFASFKLCKKARIVGIGTNLGCYGGVIPTPETLAKLISVKEKLTEKGLDVQIVSGGATATLRLVEEGKLPPQINQLRIGEAIFLGTDVTNDRVIKWLNQDTFILKAEIIEIKTKPSVPEGEIGFDAFGRKPQFIDKGPRKRAILALGEQDTVPKQLIPLLDGAQVIHASSDHTLVDITECKIDLKLGDFISFRLSYAALLRAMTCPHVEKIYMKEE</sequence>
<organism evidence="5 6">
    <name type="scientific">Pseudothermotoga thermarum DSM 5069</name>
    <dbReference type="NCBI Taxonomy" id="688269"/>
    <lineage>
        <taxon>Bacteria</taxon>
        <taxon>Thermotogati</taxon>
        <taxon>Thermotogota</taxon>
        <taxon>Thermotogae</taxon>
        <taxon>Thermotogales</taxon>
        <taxon>Thermotogaceae</taxon>
        <taxon>Pseudothermotoga</taxon>
    </lineage>
</organism>
<gene>
    <name evidence="5" type="ORF">Theth_0975</name>
</gene>
<dbReference type="Gene3D" id="3.20.20.10">
    <property type="entry name" value="Alanine racemase"/>
    <property type="match status" value="1"/>
</dbReference>
<dbReference type="InterPro" id="IPR000821">
    <property type="entry name" value="Ala_racemase"/>
</dbReference>
<evidence type="ECO:0000313" key="5">
    <source>
        <dbReference type="EMBL" id="AEH51058.1"/>
    </source>
</evidence>
<dbReference type="RefSeq" id="WP_013932278.1">
    <property type="nucleotide sequence ID" value="NC_015707.1"/>
</dbReference>
<proteinExistence type="predicted"/>
<dbReference type="GO" id="GO:0005829">
    <property type="term" value="C:cytosol"/>
    <property type="evidence" value="ECO:0007669"/>
    <property type="project" value="TreeGrafter"/>
</dbReference>
<dbReference type="CDD" id="cd06815">
    <property type="entry name" value="PLPDE_III_AR_like_1"/>
    <property type="match status" value="1"/>
</dbReference>
<dbReference type="STRING" id="688269.Theth_0975"/>
<name>F7YYM6_9THEM</name>
<evidence type="ECO:0000256" key="3">
    <source>
        <dbReference type="ARBA" id="ARBA00023235"/>
    </source>
</evidence>
<comment type="cofactor">
    <cofactor evidence="1">
        <name>pyridoxal 5'-phosphate</name>
        <dbReference type="ChEBI" id="CHEBI:597326"/>
    </cofactor>
</comment>
<dbReference type="EMBL" id="CP002351">
    <property type="protein sequence ID" value="AEH51058.1"/>
    <property type="molecule type" value="Genomic_DNA"/>
</dbReference>
<keyword evidence="6" id="KW-1185">Reference proteome</keyword>
<dbReference type="OrthoDB" id="504078at2"/>